<proteinExistence type="predicted"/>
<name>A0ACD5GXR9_9CYAN</name>
<protein>
    <submittedName>
        <fullName evidence="1">GAF domain-containing protein</fullName>
    </submittedName>
</protein>
<dbReference type="EMBL" id="CP182909">
    <property type="protein sequence ID" value="XPM65795.1"/>
    <property type="molecule type" value="Genomic_DNA"/>
</dbReference>
<evidence type="ECO:0000313" key="1">
    <source>
        <dbReference type="EMBL" id="XPM65795.1"/>
    </source>
</evidence>
<sequence>MHSRNPEPPSSKPFDLATLIQLQSKIASEIELHQLLITLIGILIETVEAQSGYILLEKDGEFKIEAAKSARSHQVEVLRSLPLKRRVSLAAIEQATRDRTPILSTIQQRQAKSVLCCPLLHQERPIGFIYLEKSLKPSPFTEQDKERIQLLAIPAAIALQAAQRYAEVQATQSRLQKFLDAIPIGISIHDRSGQIVYANRASRKILNLHQQLPSRKSKPYRKSFKFTESEPKNPIPLRNCPSLRLLRVKPLVQTI</sequence>
<dbReference type="Proteomes" id="UP000095472">
    <property type="component" value="Chromosome"/>
</dbReference>
<organism evidence="1 2">
    <name type="scientific">Desertifilum tharense IPPAS B-1220</name>
    <dbReference type="NCBI Taxonomy" id="1781255"/>
    <lineage>
        <taxon>Bacteria</taxon>
        <taxon>Bacillati</taxon>
        <taxon>Cyanobacteriota</taxon>
        <taxon>Cyanophyceae</taxon>
        <taxon>Desertifilales</taxon>
        <taxon>Desertifilaceae</taxon>
        <taxon>Desertifilum</taxon>
    </lineage>
</organism>
<keyword evidence="2" id="KW-1185">Reference proteome</keyword>
<reference evidence="1 2" key="1">
    <citation type="journal article" date="2016" name="Genome Announc.">
        <title>Draft Genome Sequence of the Thermotolerant Cyanobacterium Desertifilum sp. IPPAS B-1220.</title>
        <authorList>
            <person name="Mironov K.S."/>
            <person name="Sinetova M.A."/>
            <person name="Bolatkhan K."/>
            <person name="Zayadan B.K."/>
            <person name="Ustinova V.V."/>
            <person name="Kupriyanova E.V."/>
            <person name="Skrypnik A.N."/>
            <person name="Gogoleva N.E."/>
            <person name="Gogolev Y.V."/>
            <person name="Los D.A."/>
        </authorList>
    </citation>
    <scope>NUCLEOTIDE SEQUENCE [LARGE SCALE GENOMIC DNA]</scope>
    <source>
        <strain evidence="1 2">IPPAS B-1220</strain>
    </source>
</reference>
<evidence type="ECO:0000313" key="2">
    <source>
        <dbReference type="Proteomes" id="UP000095472"/>
    </source>
</evidence>
<gene>
    <name evidence="1" type="ORF">BH720_009745</name>
</gene>
<accession>A0ACD5GXR9</accession>